<sequence length="252" mass="27558">MAEIKKLIIAVEGTGAMGPFWRTILSDYLEKIVRFIDSLYIFSLSHLFYAACLVQRSGWTRNVDTFLQWLSAIPFSGGGFNDAAIAEGLSEALMMFPISPSGIECQRHCILVAASNPYPLPTPVYRPQLQNLERGENIEAETENHLSDAETLAKSFAQCSVSLSIICPKQLPKLRAIYNAGKRNQRTTDPPVDSAKNPHFLVLISENFMEARAALSRPGVTNLASNQSPVKMDIASVNLVTGAPPTSIPSGF</sequence>
<dbReference type="GO" id="GO:0005667">
    <property type="term" value="C:transcription regulator complex"/>
    <property type="evidence" value="ECO:0007669"/>
    <property type="project" value="TreeGrafter"/>
</dbReference>
<dbReference type="PANTHER" id="PTHR12433:SF11">
    <property type="entry name" value="MEDIATOR OF RNA POLYMERASE II TRANSCRIPTION SUBUNIT 25"/>
    <property type="match status" value="1"/>
</dbReference>
<dbReference type="Pfam" id="PF11265">
    <property type="entry name" value="Med25_VWA"/>
    <property type="match status" value="1"/>
</dbReference>
<feature type="domain" description="Mediator of RNA polymerase II transcription subunit 25 von Willebrand factor type A" evidence="3">
    <location>
        <begin position="49"/>
        <end position="206"/>
    </location>
</feature>
<dbReference type="SUPFAM" id="SSF53300">
    <property type="entry name" value="vWA-like"/>
    <property type="match status" value="1"/>
</dbReference>
<dbReference type="PANTHER" id="PTHR12433">
    <property type="entry name" value="MEDIATOR OF RNA POLYMERASE II TRANSCRIPTION SUBUNIT 25"/>
    <property type="match status" value="1"/>
</dbReference>
<evidence type="ECO:0000313" key="5">
    <source>
        <dbReference type="Proteomes" id="UP000593562"/>
    </source>
</evidence>
<dbReference type="Proteomes" id="UP000593562">
    <property type="component" value="Unassembled WGS sequence"/>
</dbReference>
<keyword evidence="5" id="KW-1185">Reference proteome</keyword>
<dbReference type="AlphaFoldDB" id="A0A7J7DG84"/>
<organism evidence="4 5">
    <name type="scientific">Tripterygium wilfordii</name>
    <name type="common">Thunder God vine</name>
    <dbReference type="NCBI Taxonomy" id="458696"/>
    <lineage>
        <taxon>Eukaryota</taxon>
        <taxon>Viridiplantae</taxon>
        <taxon>Streptophyta</taxon>
        <taxon>Embryophyta</taxon>
        <taxon>Tracheophyta</taxon>
        <taxon>Spermatophyta</taxon>
        <taxon>Magnoliopsida</taxon>
        <taxon>eudicotyledons</taxon>
        <taxon>Gunneridae</taxon>
        <taxon>Pentapetalae</taxon>
        <taxon>rosids</taxon>
        <taxon>fabids</taxon>
        <taxon>Celastrales</taxon>
        <taxon>Celastraceae</taxon>
        <taxon>Tripterygium</taxon>
    </lineage>
</organism>
<proteinExistence type="inferred from homology"/>
<dbReference type="EMBL" id="JAAARO010000007">
    <property type="protein sequence ID" value="KAF5745288.1"/>
    <property type="molecule type" value="Genomic_DNA"/>
</dbReference>
<evidence type="ECO:0000256" key="2">
    <source>
        <dbReference type="ARBA" id="ARBA00019694"/>
    </source>
</evidence>
<name>A0A7J7DG84_TRIWF</name>
<comment type="similarity">
    <text evidence="1">Belongs to the Mediator complex subunit 25 family.</text>
</comment>
<evidence type="ECO:0000313" key="4">
    <source>
        <dbReference type="EMBL" id="KAF5745288.1"/>
    </source>
</evidence>
<evidence type="ECO:0000256" key="1">
    <source>
        <dbReference type="ARBA" id="ARBA00009102"/>
    </source>
</evidence>
<evidence type="ECO:0000259" key="3">
    <source>
        <dbReference type="Pfam" id="PF11265"/>
    </source>
</evidence>
<protein>
    <recommendedName>
        <fullName evidence="2">Mediator of RNA polymerase II transcription subunit 25</fullName>
    </recommendedName>
</protein>
<dbReference type="InterPro" id="IPR021419">
    <property type="entry name" value="Mediator_Med25_VWA"/>
</dbReference>
<comment type="caution">
    <text evidence="4">The sequence shown here is derived from an EMBL/GenBank/DDBJ whole genome shotgun (WGS) entry which is preliminary data.</text>
</comment>
<dbReference type="GO" id="GO:0016592">
    <property type="term" value="C:mediator complex"/>
    <property type="evidence" value="ECO:0007669"/>
    <property type="project" value="TreeGrafter"/>
</dbReference>
<dbReference type="GO" id="GO:0045944">
    <property type="term" value="P:positive regulation of transcription by RNA polymerase II"/>
    <property type="evidence" value="ECO:0007669"/>
    <property type="project" value="TreeGrafter"/>
</dbReference>
<dbReference type="InParanoid" id="A0A7J7DG84"/>
<reference evidence="4 5" key="1">
    <citation type="journal article" date="2020" name="Nat. Commun.">
        <title>Genome of Tripterygium wilfordii and identification of cytochrome P450 involved in triptolide biosynthesis.</title>
        <authorList>
            <person name="Tu L."/>
            <person name="Su P."/>
            <person name="Zhang Z."/>
            <person name="Gao L."/>
            <person name="Wang J."/>
            <person name="Hu T."/>
            <person name="Zhou J."/>
            <person name="Zhang Y."/>
            <person name="Zhao Y."/>
            <person name="Liu Y."/>
            <person name="Song Y."/>
            <person name="Tong Y."/>
            <person name="Lu Y."/>
            <person name="Yang J."/>
            <person name="Xu C."/>
            <person name="Jia M."/>
            <person name="Peters R.J."/>
            <person name="Huang L."/>
            <person name="Gao W."/>
        </authorList>
    </citation>
    <scope>NUCLEOTIDE SEQUENCE [LARGE SCALE GENOMIC DNA]</scope>
    <source>
        <strain evidence="5">cv. XIE 37</strain>
        <tissue evidence="4">Leaf</tissue>
    </source>
</reference>
<gene>
    <name evidence="4" type="ORF">HS088_TW07G00871</name>
</gene>
<accession>A0A7J7DG84</accession>
<dbReference type="InterPro" id="IPR036465">
    <property type="entry name" value="vWFA_dom_sf"/>
</dbReference>